<feature type="domain" description="Transposase DDE" evidence="4">
    <location>
        <begin position="393"/>
        <end position="488"/>
    </location>
</feature>
<feature type="transmembrane region" description="Helical" evidence="2">
    <location>
        <begin position="477"/>
        <end position="496"/>
    </location>
</feature>
<name>A0A286A910_9PROT</name>
<protein>
    <submittedName>
        <fullName evidence="5">Transposase DDE domain-containing protein</fullName>
    </submittedName>
</protein>
<dbReference type="Pfam" id="PF05598">
    <property type="entry name" value="DUF772"/>
    <property type="match status" value="1"/>
</dbReference>
<dbReference type="InterPro" id="IPR008490">
    <property type="entry name" value="Transposase_InsH_N"/>
</dbReference>
<keyword evidence="2" id="KW-1133">Transmembrane helix</keyword>
<keyword evidence="2" id="KW-0812">Transmembrane</keyword>
<feature type="compositionally biased region" description="Basic and acidic residues" evidence="1">
    <location>
        <begin position="428"/>
        <end position="439"/>
    </location>
</feature>
<feature type="compositionally biased region" description="Low complexity" evidence="1">
    <location>
        <begin position="152"/>
        <end position="164"/>
    </location>
</feature>
<dbReference type="Proteomes" id="UP000219335">
    <property type="component" value="Unassembled WGS sequence"/>
</dbReference>
<evidence type="ECO:0000256" key="2">
    <source>
        <dbReference type="SAM" id="Phobius"/>
    </source>
</evidence>
<organism evidence="5 6">
    <name type="scientific">Nitrosomonas ureae</name>
    <dbReference type="NCBI Taxonomy" id="44577"/>
    <lineage>
        <taxon>Bacteria</taxon>
        <taxon>Pseudomonadati</taxon>
        <taxon>Pseudomonadota</taxon>
        <taxon>Betaproteobacteria</taxon>
        <taxon>Nitrosomonadales</taxon>
        <taxon>Nitrosomonadaceae</taxon>
        <taxon>Nitrosomonas</taxon>
    </lineage>
</organism>
<evidence type="ECO:0000313" key="6">
    <source>
        <dbReference type="Proteomes" id="UP000219335"/>
    </source>
</evidence>
<dbReference type="EMBL" id="OCMU01000001">
    <property type="protein sequence ID" value="SOD18385.1"/>
    <property type="molecule type" value="Genomic_DNA"/>
</dbReference>
<proteinExistence type="predicted"/>
<evidence type="ECO:0000313" key="5">
    <source>
        <dbReference type="EMBL" id="SOD18385.1"/>
    </source>
</evidence>
<gene>
    <name evidence="5" type="ORF">SAMN06297164_1647</name>
</gene>
<feature type="region of interest" description="Disordered" evidence="1">
    <location>
        <begin position="419"/>
        <end position="439"/>
    </location>
</feature>
<dbReference type="InterPro" id="IPR025668">
    <property type="entry name" value="Tnp_DDE_dom"/>
</dbReference>
<keyword evidence="2" id="KW-0472">Membrane</keyword>
<reference evidence="5 6" key="1">
    <citation type="submission" date="2017-09" db="EMBL/GenBank/DDBJ databases">
        <authorList>
            <person name="Ehlers B."/>
            <person name="Leendertz F.H."/>
        </authorList>
    </citation>
    <scope>NUCLEOTIDE SEQUENCE [LARGE SCALE GENOMIC DNA]</scope>
    <source>
        <strain evidence="5 6">Nm42</strain>
    </source>
</reference>
<evidence type="ECO:0000256" key="1">
    <source>
        <dbReference type="SAM" id="MobiDB-lite"/>
    </source>
</evidence>
<dbReference type="NCBIfam" id="NF033578">
    <property type="entry name" value="transpos_IS5_1"/>
    <property type="match status" value="1"/>
</dbReference>
<dbReference type="PANTHER" id="PTHR33803">
    <property type="entry name" value="IS1478 TRANSPOSASE"/>
    <property type="match status" value="1"/>
</dbReference>
<dbReference type="PANTHER" id="PTHR33803:SF3">
    <property type="entry name" value="BLL1974 PROTEIN"/>
    <property type="match status" value="1"/>
</dbReference>
<dbReference type="InterPro" id="IPR047710">
    <property type="entry name" value="Transpos_IS5-like"/>
</dbReference>
<feature type="region of interest" description="Disordered" evidence="1">
    <location>
        <begin position="140"/>
        <end position="167"/>
    </location>
</feature>
<dbReference type="AlphaFoldDB" id="A0A286A910"/>
<dbReference type="Pfam" id="PF13586">
    <property type="entry name" value="DDE_Tnp_1_2"/>
    <property type="match status" value="1"/>
</dbReference>
<evidence type="ECO:0000259" key="4">
    <source>
        <dbReference type="Pfam" id="PF13586"/>
    </source>
</evidence>
<sequence length="538" mass="62180">MIRYISQKQLSLEGFDTPPGMIRDPTNRWVKLRDCIPWDELSESYYKTLCSRLGRPAKDARIVIGAVIIKHKLSISDEETVEQIRENPYLQYFIGLKGFQAQTPFASSLLVEIRKRMGQTVFDEFHEAIIETVEPRRTKKSFKASDDDNDGNDVSNSGDTGSNDAGTAMEADQSLADELPRNHGKLILDATVAEQAIRYPTDLGLLNEARELSERIIDELHVKSNRAQKKKPRTYREIARNAYLGLVKLRRPSNRKRRAGIRQQLQFLQRNLNHIEAMLTEYPPGIPIPIPNWLLRRYWVLPHLYRQQYEMYKTNTRRCDDRIVSISQPHLRPIIRGKQGRTVEFGAKISVSLTDKGLAHVDKLHWDAQHEGHDLEAQVEAYKKRYGYYPEVVIADTLYGSRDNRSYLECKHIRFAGKPLGRPPKSTPENKDEIKRMKAQPRQEYRERIPIEGKFGQGKYGYRLNNIRAKRADTSAAWINSIFLVMNLLILVRVFICLRNLAAKIASWVTKECMPREIPFARACQFSSNRNAYLAARI</sequence>
<evidence type="ECO:0000259" key="3">
    <source>
        <dbReference type="Pfam" id="PF05598"/>
    </source>
</evidence>
<feature type="domain" description="Transposase InsH N-terminal" evidence="3">
    <location>
        <begin position="25"/>
        <end position="116"/>
    </location>
</feature>
<accession>A0A286A910</accession>
<dbReference type="RefSeq" id="WP_097104890.1">
    <property type="nucleotide sequence ID" value="NZ_OCMU01000001.1"/>
</dbReference>